<proteinExistence type="inferred from homology"/>
<dbReference type="Gene3D" id="3.40.190.10">
    <property type="entry name" value="Periplasmic binding protein-like II"/>
    <property type="match status" value="2"/>
</dbReference>
<evidence type="ECO:0000313" key="8">
    <source>
        <dbReference type="Proteomes" id="UP000638263"/>
    </source>
</evidence>
<keyword evidence="5" id="KW-0804">Transcription</keyword>
<dbReference type="SUPFAM" id="SSF53850">
    <property type="entry name" value="Periplasmic binding protein-like II"/>
    <property type="match status" value="1"/>
</dbReference>
<dbReference type="Pfam" id="PF03466">
    <property type="entry name" value="LysR_substrate"/>
    <property type="match status" value="1"/>
</dbReference>
<accession>A0A917RTX9</accession>
<dbReference type="GO" id="GO:0003700">
    <property type="term" value="F:DNA-binding transcription factor activity"/>
    <property type="evidence" value="ECO:0007669"/>
    <property type="project" value="TreeGrafter"/>
</dbReference>
<dbReference type="Proteomes" id="UP000638263">
    <property type="component" value="Unassembled WGS sequence"/>
</dbReference>
<dbReference type="PANTHER" id="PTHR30346">
    <property type="entry name" value="TRANSCRIPTIONAL DUAL REGULATOR HCAR-RELATED"/>
    <property type="match status" value="1"/>
</dbReference>
<dbReference type="CDD" id="cd05466">
    <property type="entry name" value="PBP2_LTTR_substrate"/>
    <property type="match status" value="1"/>
</dbReference>
<comment type="similarity">
    <text evidence="1">Belongs to the LysR transcriptional regulatory family.</text>
</comment>
<keyword evidence="8" id="KW-1185">Reference proteome</keyword>
<reference evidence="7" key="2">
    <citation type="submission" date="2020-09" db="EMBL/GenBank/DDBJ databases">
        <authorList>
            <person name="Sun Q."/>
            <person name="Zhou Y."/>
        </authorList>
    </citation>
    <scope>NUCLEOTIDE SEQUENCE</scope>
    <source>
        <strain evidence="7">CGMCC 4.3508</strain>
    </source>
</reference>
<organism evidence="7 8">
    <name type="scientific">Nocardia jinanensis</name>
    <dbReference type="NCBI Taxonomy" id="382504"/>
    <lineage>
        <taxon>Bacteria</taxon>
        <taxon>Bacillati</taxon>
        <taxon>Actinomycetota</taxon>
        <taxon>Actinomycetes</taxon>
        <taxon>Mycobacteriales</taxon>
        <taxon>Nocardiaceae</taxon>
        <taxon>Nocardia</taxon>
    </lineage>
</organism>
<evidence type="ECO:0000256" key="3">
    <source>
        <dbReference type="ARBA" id="ARBA00023125"/>
    </source>
</evidence>
<reference evidence="7" key="1">
    <citation type="journal article" date="2014" name="Int. J. Syst. Evol. Microbiol.">
        <title>Complete genome sequence of Corynebacterium casei LMG S-19264T (=DSM 44701T), isolated from a smear-ripened cheese.</title>
        <authorList>
            <consortium name="US DOE Joint Genome Institute (JGI-PGF)"/>
            <person name="Walter F."/>
            <person name="Albersmeier A."/>
            <person name="Kalinowski J."/>
            <person name="Ruckert C."/>
        </authorList>
    </citation>
    <scope>NUCLEOTIDE SEQUENCE</scope>
    <source>
        <strain evidence="7">CGMCC 4.3508</strain>
    </source>
</reference>
<dbReference type="InterPro" id="IPR005119">
    <property type="entry name" value="LysR_subst-bd"/>
</dbReference>
<dbReference type="GO" id="GO:0032993">
    <property type="term" value="C:protein-DNA complex"/>
    <property type="evidence" value="ECO:0007669"/>
    <property type="project" value="TreeGrafter"/>
</dbReference>
<dbReference type="GO" id="GO:0003677">
    <property type="term" value="F:DNA binding"/>
    <property type="evidence" value="ECO:0007669"/>
    <property type="project" value="UniProtKB-KW"/>
</dbReference>
<protein>
    <recommendedName>
        <fullName evidence="6">LysR substrate-binding domain-containing protein</fullName>
    </recommendedName>
</protein>
<keyword evidence="3" id="KW-0238">DNA-binding</keyword>
<comment type="caution">
    <text evidence="7">The sequence shown here is derived from an EMBL/GenBank/DDBJ whole genome shotgun (WGS) entry which is preliminary data.</text>
</comment>
<feature type="domain" description="LysR substrate-binding" evidence="6">
    <location>
        <begin position="16"/>
        <end position="121"/>
    </location>
</feature>
<evidence type="ECO:0000259" key="6">
    <source>
        <dbReference type="Pfam" id="PF03466"/>
    </source>
</evidence>
<evidence type="ECO:0000256" key="1">
    <source>
        <dbReference type="ARBA" id="ARBA00009437"/>
    </source>
</evidence>
<evidence type="ECO:0000313" key="7">
    <source>
        <dbReference type="EMBL" id="GGL32168.1"/>
    </source>
</evidence>
<keyword evidence="2" id="KW-0805">Transcription regulation</keyword>
<name>A0A917RTX9_9NOCA</name>
<dbReference type="EMBL" id="BMMH01000013">
    <property type="protein sequence ID" value="GGL32168.1"/>
    <property type="molecule type" value="Genomic_DNA"/>
</dbReference>
<evidence type="ECO:0000256" key="5">
    <source>
        <dbReference type="ARBA" id="ARBA00023163"/>
    </source>
</evidence>
<dbReference type="AlphaFoldDB" id="A0A917RTX9"/>
<evidence type="ECO:0000256" key="4">
    <source>
        <dbReference type="ARBA" id="ARBA00023159"/>
    </source>
</evidence>
<dbReference type="RefSeq" id="WP_058856342.1">
    <property type="nucleotide sequence ID" value="NZ_BMMH01000013.1"/>
</dbReference>
<evidence type="ECO:0000256" key="2">
    <source>
        <dbReference type="ARBA" id="ARBA00023015"/>
    </source>
</evidence>
<sequence length="125" mass="13589">MSVECWRYRLGPGSRAPGLNWTDLAAYPLVVNTRSGTTTPDSLSGRQPGRDIVTCTNFDEWLELVAAGRGIGAVPAIAVHRAPHPGVVYRDISGIPDSALYLGWRRTPPPARSVRRFLDIALPPV</sequence>
<gene>
    <name evidence="7" type="ORF">GCM10011588_53730</name>
</gene>
<keyword evidence="4" id="KW-0010">Activator</keyword>
<dbReference type="PANTHER" id="PTHR30346:SF0">
    <property type="entry name" value="HCA OPERON TRANSCRIPTIONAL ACTIVATOR HCAR"/>
    <property type="match status" value="1"/>
</dbReference>